<accession>A0A7X1WCN3</accession>
<proteinExistence type="predicted"/>
<evidence type="ECO:0000313" key="2">
    <source>
        <dbReference type="EMBL" id="MQT48823.1"/>
    </source>
</evidence>
<gene>
    <name evidence="2" type="ORF">GHO40_19140</name>
</gene>
<evidence type="ECO:0000313" key="3">
    <source>
        <dbReference type="Proteomes" id="UP000441404"/>
    </source>
</evidence>
<evidence type="ECO:0000256" key="1">
    <source>
        <dbReference type="SAM" id="Phobius"/>
    </source>
</evidence>
<keyword evidence="1" id="KW-0812">Transmembrane</keyword>
<protein>
    <submittedName>
        <fullName evidence="2">Uncharacterized protein</fullName>
    </submittedName>
</protein>
<dbReference type="EMBL" id="WIWJ01000039">
    <property type="protein sequence ID" value="MQT48823.1"/>
    <property type="molecule type" value="Genomic_DNA"/>
</dbReference>
<name>A0A7X1WCN3_9PSED</name>
<organism evidence="2 3">
    <name type="scientific">Pseudomonas helleri</name>
    <dbReference type="NCBI Taxonomy" id="1608996"/>
    <lineage>
        <taxon>Bacteria</taxon>
        <taxon>Pseudomonadati</taxon>
        <taxon>Pseudomonadota</taxon>
        <taxon>Gammaproteobacteria</taxon>
        <taxon>Pseudomonadales</taxon>
        <taxon>Pseudomonadaceae</taxon>
        <taxon>Pseudomonas</taxon>
    </lineage>
</organism>
<dbReference type="Proteomes" id="UP000441404">
    <property type="component" value="Unassembled WGS sequence"/>
</dbReference>
<dbReference type="AlphaFoldDB" id="A0A7X1WCN3"/>
<keyword evidence="1" id="KW-0472">Membrane</keyword>
<keyword evidence="1" id="KW-1133">Transmembrane helix</keyword>
<dbReference type="RefSeq" id="WP_153429841.1">
    <property type="nucleotide sequence ID" value="NZ_WIWJ01000039.1"/>
</dbReference>
<reference evidence="2 3" key="1">
    <citation type="submission" date="2019-10" db="EMBL/GenBank/DDBJ databases">
        <title>Evaluation of single-gene subtyping targets for Pseudomonas.</title>
        <authorList>
            <person name="Reichler S.J."/>
            <person name="Orsi R.H."/>
            <person name="Wiedmann M."/>
            <person name="Martin N.H."/>
            <person name="Murphy S.I."/>
        </authorList>
    </citation>
    <scope>NUCLEOTIDE SEQUENCE [LARGE SCALE GENOMIC DNA]</scope>
    <source>
        <strain evidence="2 3">FSL R10-3257</strain>
    </source>
</reference>
<sequence length="138" mass="15696">MEDILNISCDCSNFIYMITSTVIGGVIGFFSAWYISRSTAINLAKSKFRAAIAPEILRLKRDFPDKSFGDAISINYPLRKELKSKVEIYSQIIEEYRPHVPFYYSKIYDQKAHVLFSCINMGLGDVSHLEALLDCAKP</sequence>
<comment type="caution">
    <text evidence="2">The sequence shown here is derived from an EMBL/GenBank/DDBJ whole genome shotgun (WGS) entry which is preliminary data.</text>
</comment>
<feature type="transmembrane region" description="Helical" evidence="1">
    <location>
        <begin position="14"/>
        <end position="35"/>
    </location>
</feature>